<name>A0ABN7UEW0_GIGMA</name>
<comment type="caution">
    <text evidence="1">The sequence shown here is derived from an EMBL/GenBank/DDBJ whole genome shotgun (WGS) entry which is preliminary data.</text>
</comment>
<evidence type="ECO:0000313" key="2">
    <source>
        <dbReference type="Proteomes" id="UP000789901"/>
    </source>
</evidence>
<evidence type="ECO:0000313" key="1">
    <source>
        <dbReference type="EMBL" id="CAG8574977.1"/>
    </source>
</evidence>
<proteinExistence type="predicted"/>
<keyword evidence="2" id="KW-1185">Reference proteome</keyword>
<dbReference type="Proteomes" id="UP000789901">
    <property type="component" value="Unassembled WGS sequence"/>
</dbReference>
<dbReference type="EMBL" id="CAJVQB010002443">
    <property type="protein sequence ID" value="CAG8574977.1"/>
    <property type="molecule type" value="Genomic_DNA"/>
</dbReference>
<protein>
    <submittedName>
        <fullName evidence="1">45130_t:CDS:1</fullName>
    </submittedName>
</protein>
<reference evidence="1 2" key="1">
    <citation type="submission" date="2021-06" db="EMBL/GenBank/DDBJ databases">
        <authorList>
            <person name="Kallberg Y."/>
            <person name="Tangrot J."/>
            <person name="Rosling A."/>
        </authorList>
    </citation>
    <scope>NUCLEOTIDE SEQUENCE [LARGE SCALE GENOMIC DNA]</scope>
    <source>
        <strain evidence="1 2">120-4 pot B 10/14</strain>
    </source>
</reference>
<sequence length="50" mass="5975">MKILSKERRLEGFYCPDETEAEIQESRDERASKVIEVIEEYKREKEQPTG</sequence>
<organism evidence="1 2">
    <name type="scientific">Gigaspora margarita</name>
    <dbReference type="NCBI Taxonomy" id="4874"/>
    <lineage>
        <taxon>Eukaryota</taxon>
        <taxon>Fungi</taxon>
        <taxon>Fungi incertae sedis</taxon>
        <taxon>Mucoromycota</taxon>
        <taxon>Glomeromycotina</taxon>
        <taxon>Glomeromycetes</taxon>
        <taxon>Diversisporales</taxon>
        <taxon>Gigasporaceae</taxon>
        <taxon>Gigaspora</taxon>
    </lineage>
</organism>
<gene>
    <name evidence="1" type="ORF">GMARGA_LOCUS5671</name>
</gene>
<accession>A0ABN7UEW0</accession>
<feature type="non-terminal residue" evidence="1">
    <location>
        <position position="50"/>
    </location>
</feature>